<dbReference type="InterPro" id="IPR027417">
    <property type="entry name" value="P-loop_NTPase"/>
</dbReference>
<dbReference type="Pfam" id="PF00005">
    <property type="entry name" value="ABC_tran"/>
    <property type="match status" value="1"/>
</dbReference>
<keyword evidence="4" id="KW-0547">Nucleotide-binding</keyword>
<feature type="domain" description="ABC transporter" evidence="9">
    <location>
        <begin position="300"/>
        <end position="533"/>
    </location>
</feature>
<dbReference type="SUPFAM" id="SSF52540">
    <property type="entry name" value="P-loop containing nucleoside triphosphate hydrolases"/>
    <property type="match status" value="1"/>
</dbReference>
<dbReference type="Ensembl" id="ENSPMAT00000007076.1">
    <property type="protein sequence ID" value="ENSPMAP00000007045.1"/>
    <property type="gene ID" value="ENSPMAG00000006379.1"/>
</dbReference>
<dbReference type="Gene3D" id="3.40.50.300">
    <property type="entry name" value="P-loop containing nucleotide triphosphate hydrolases"/>
    <property type="match status" value="1"/>
</dbReference>
<dbReference type="Gene3D" id="1.20.1560.10">
    <property type="entry name" value="ABC transporter type 1, transmembrane domain"/>
    <property type="match status" value="1"/>
</dbReference>
<dbReference type="SMART" id="SM00382">
    <property type="entry name" value="AAA"/>
    <property type="match status" value="1"/>
</dbReference>
<evidence type="ECO:0000259" key="9">
    <source>
        <dbReference type="PROSITE" id="PS50893"/>
    </source>
</evidence>
<evidence type="ECO:0000256" key="7">
    <source>
        <dbReference type="ARBA" id="ARBA00023136"/>
    </source>
</evidence>
<dbReference type="InterPro" id="IPR036640">
    <property type="entry name" value="ABC1_TM_sf"/>
</dbReference>
<dbReference type="GO" id="GO:0015431">
    <property type="term" value="F:ABC-type glutathione S-conjugate transporter activity"/>
    <property type="evidence" value="ECO:0007669"/>
    <property type="project" value="UniProtKB-EC"/>
</dbReference>
<dbReference type="InterPro" id="IPR003439">
    <property type="entry name" value="ABC_transporter-like_ATP-bd"/>
</dbReference>
<dbReference type="InterPro" id="IPR011527">
    <property type="entry name" value="ABC1_TM_dom"/>
</dbReference>
<name>S4RPA9_PETMA</name>
<accession>S4RPA9</accession>
<dbReference type="InterPro" id="IPR003593">
    <property type="entry name" value="AAA+_ATPase"/>
</dbReference>
<evidence type="ECO:0000259" key="10">
    <source>
        <dbReference type="PROSITE" id="PS50929"/>
    </source>
</evidence>
<dbReference type="GO" id="GO:0016887">
    <property type="term" value="F:ATP hydrolysis activity"/>
    <property type="evidence" value="ECO:0007669"/>
    <property type="project" value="InterPro"/>
</dbReference>
<sequence>MLLLSPPYRSSANGSDPVQFYLSVYGALAAGNTVFTLLRAFLFAYGGVCAAKNIHVTLLHKVLQAPVSFFDATPTGRIMNRFSSDLFTVDDSLPFIMNIFMAQLFGLVGAIVVMCYGLPWMALVLLPLAGVYYCVQKYYRFTSRELKRLGSVTLSPIYSHFAESLSGLAIIKAFRATDRFTRENEARLELNQRCQFAAVAVMHWLDVRLQMMGVVIVVSLAALAVLEHHLRGVDPGLVGLAIAYALGINGRLSGLVSSFTQTETQMVSVERVQEYRGIASEEAHRHPTHVSPDWPQGGALTFDKVFLTYRPGLPFALNGISFCINSWEKVGIVGRTGSGKSTLFSVLFRIVDVQHGAIYIDNQDISKLALKQLRSNLAIIPQDPFLFSDTVRNNLDPKGSYQDHELWEVLEKCHLKSFVLDQGGLQAEVAERGRDFSCGQRQLLCLARAMLFKAKILCIDEATASVDQDTDVLLQKTIRSEFVNSTVLTIAHRPNTILDSDRVLVLQGGRVLEFASPHDLLQDPRSALSRLLSKSHLLS</sequence>
<reference evidence="11" key="2">
    <citation type="submission" date="2025-09" db="UniProtKB">
        <authorList>
            <consortium name="Ensembl"/>
        </authorList>
    </citation>
    <scope>IDENTIFICATION</scope>
</reference>
<dbReference type="HOGENOM" id="CLU_000604_84_4_1"/>
<dbReference type="OMA" id="WSTHMLI"/>
<dbReference type="GO" id="GO:0008559">
    <property type="term" value="F:ABC-type xenobiotic transporter activity"/>
    <property type="evidence" value="ECO:0007669"/>
    <property type="project" value="UniProtKB-EC"/>
</dbReference>
<dbReference type="InterPro" id="IPR050173">
    <property type="entry name" value="ABC_transporter_C-like"/>
</dbReference>
<dbReference type="Pfam" id="PF00664">
    <property type="entry name" value="ABC_membrane"/>
    <property type="match status" value="1"/>
</dbReference>
<dbReference type="PANTHER" id="PTHR24223:SF330">
    <property type="entry name" value="ATP-BINDING CASSETTE SUB-FAMILY C MEMBER 10"/>
    <property type="match status" value="1"/>
</dbReference>
<evidence type="ECO:0000256" key="2">
    <source>
        <dbReference type="ARBA" id="ARBA00022448"/>
    </source>
</evidence>
<dbReference type="PROSITE" id="PS50893">
    <property type="entry name" value="ABC_TRANSPORTER_2"/>
    <property type="match status" value="1"/>
</dbReference>
<dbReference type="SUPFAM" id="SSF90123">
    <property type="entry name" value="ABC transporter transmembrane region"/>
    <property type="match status" value="1"/>
</dbReference>
<evidence type="ECO:0000256" key="1">
    <source>
        <dbReference type="ARBA" id="ARBA00004370"/>
    </source>
</evidence>
<dbReference type="STRING" id="7757.ENSPMAP00000007045"/>
<feature type="domain" description="ABC transmembrane type-1" evidence="10">
    <location>
        <begin position="1"/>
        <end position="264"/>
    </location>
</feature>
<dbReference type="GeneTree" id="ENSGT00940000164531"/>
<dbReference type="PANTHER" id="PTHR24223">
    <property type="entry name" value="ATP-BINDING CASSETTE SUB-FAMILY C"/>
    <property type="match status" value="1"/>
</dbReference>
<evidence type="ECO:0000256" key="5">
    <source>
        <dbReference type="ARBA" id="ARBA00022840"/>
    </source>
</evidence>
<comment type="subcellular location">
    <subcellularLocation>
        <location evidence="1">Membrane</location>
    </subcellularLocation>
</comment>
<evidence type="ECO:0000256" key="8">
    <source>
        <dbReference type="SAM" id="Phobius"/>
    </source>
</evidence>
<reference evidence="11" key="1">
    <citation type="submission" date="2025-08" db="UniProtKB">
        <authorList>
            <consortium name="Ensembl"/>
        </authorList>
    </citation>
    <scope>IDENTIFICATION</scope>
</reference>
<dbReference type="AlphaFoldDB" id="S4RPA9"/>
<evidence type="ECO:0000256" key="6">
    <source>
        <dbReference type="ARBA" id="ARBA00022989"/>
    </source>
</evidence>
<keyword evidence="7 8" id="KW-0472">Membrane</keyword>
<dbReference type="PROSITE" id="PS50929">
    <property type="entry name" value="ABC_TM1F"/>
    <property type="match status" value="1"/>
</dbReference>
<dbReference type="GO" id="GO:0016323">
    <property type="term" value="C:basolateral plasma membrane"/>
    <property type="evidence" value="ECO:0007669"/>
    <property type="project" value="UniProtKB-ARBA"/>
</dbReference>
<evidence type="ECO:0000256" key="3">
    <source>
        <dbReference type="ARBA" id="ARBA00022692"/>
    </source>
</evidence>
<dbReference type="GO" id="GO:0005524">
    <property type="term" value="F:ATP binding"/>
    <property type="evidence" value="ECO:0007669"/>
    <property type="project" value="UniProtKB-KW"/>
</dbReference>
<feature type="transmembrane region" description="Helical" evidence="8">
    <location>
        <begin position="20"/>
        <end position="42"/>
    </location>
</feature>
<organism evidence="11">
    <name type="scientific">Petromyzon marinus</name>
    <name type="common">Sea lamprey</name>
    <dbReference type="NCBI Taxonomy" id="7757"/>
    <lineage>
        <taxon>Eukaryota</taxon>
        <taxon>Metazoa</taxon>
        <taxon>Chordata</taxon>
        <taxon>Craniata</taxon>
        <taxon>Vertebrata</taxon>
        <taxon>Cyclostomata</taxon>
        <taxon>Hyperoartia</taxon>
        <taxon>Petromyzontiformes</taxon>
        <taxon>Petromyzontidae</taxon>
        <taxon>Petromyzon</taxon>
    </lineage>
</organism>
<keyword evidence="6 8" id="KW-1133">Transmembrane helix</keyword>
<evidence type="ECO:0000313" key="11">
    <source>
        <dbReference type="Ensembl" id="ENSPMAP00000007045.1"/>
    </source>
</evidence>
<keyword evidence="3 8" id="KW-0812">Transmembrane</keyword>
<keyword evidence="5" id="KW-0067">ATP-binding</keyword>
<protein>
    <submittedName>
        <fullName evidence="11">Uncharacterized protein</fullName>
    </submittedName>
</protein>
<keyword evidence="2" id="KW-0813">Transport</keyword>
<dbReference type="CDD" id="cd03244">
    <property type="entry name" value="ABCC_MRP_domain2"/>
    <property type="match status" value="1"/>
</dbReference>
<evidence type="ECO:0000256" key="4">
    <source>
        <dbReference type="ARBA" id="ARBA00022741"/>
    </source>
</evidence>
<dbReference type="CDD" id="cd18605">
    <property type="entry name" value="ABC_6TM_MRP7_D2_like"/>
    <property type="match status" value="1"/>
</dbReference>
<proteinExistence type="predicted"/>